<dbReference type="Gene3D" id="3.20.20.140">
    <property type="entry name" value="Metal-dependent hydrolases"/>
    <property type="match status" value="1"/>
</dbReference>
<evidence type="ECO:0000256" key="8">
    <source>
        <dbReference type="ARBA" id="ARBA00049213"/>
    </source>
</evidence>
<comment type="caution">
    <text evidence="11">The sequence shown here is derived from an EMBL/GenBank/DDBJ whole genome shotgun (WGS) entry which is preliminary data.</text>
</comment>
<feature type="binding site" evidence="9">
    <location>
        <position position="14"/>
    </location>
    <ligand>
        <name>Zn(2+)</name>
        <dbReference type="ChEBI" id="CHEBI:29105"/>
        <note>catalytic</note>
    </ligand>
</feature>
<feature type="binding site" evidence="9">
    <location>
        <position position="12"/>
    </location>
    <ligand>
        <name>Zn(2+)</name>
        <dbReference type="ChEBI" id="CHEBI:29105"/>
        <note>catalytic</note>
    </ligand>
</feature>
<dbReference type="GO" id="GO:0009168">
    <property type="term" value="P:purine ribonucleoside monophosphate biosynthetic process"/>
    <property type="evidence" value="ECO:0007669"/>
    <property type="project" value="UniProtKB-UniRule"/>
</dbReference>
<feature type="binding site" evidence="9">
    <location>
        <position position="197"/>
    </location>
    <ligand>
        <name>Zn(2+)</name>
        <dbReference type="ChEBI" id="CHEBI:29105"/>
        <note>catalytic</note>
    </ligand>
</feature>
<evidence type="ECO:0000256" key="3">
    <source>
        <dbReference type="ARBA" id="ARBA00022801"/>
    </source>
</evidence>
<comment type="function">
    <text evidence="9">Catalyzes the hydrolytic deamination of adenosine and 2-deoxyadenosine.</text>
</comment>
<evidence type="ECO:0000256" key="7">
    <source>
        <dbReference type="ARBA" id="ARBA00047989"/>
    </source>
</evidence>
<dbReference type="InterPro" id="IPR001365">
    <property type="entry name" value="A_deaminase_dom"/>
</dbReference>
<dbReference type="GO" id="GO:0046103">
    <property type="term" value="P:inosine biosynthetic process"/>
    <property type="evidence" value="ECO:0007669"/>
    <property type="project" value="TreeGrafter"/>
</dbReference>
<dbReference type="STRING" id="796620.VIBC2010_16184"/>
<dbReference type="OrthoDB" id="105475at2"/>
<feature type="binding site" evidence="9">
    <location>
        <position position="278"/>
    </location>
    <ligand>
        <name>Zn(2+)</name>
        <dbReference type="ChEBI" id="CHEBI:29105"/>
        <note>catalytic</note>
    </ligand>
</feature>
<dbReference type="GO" id="GO:0046936">
    <property type="term" value="F:2'-deoxyadenosine deaminase activity"/>
    <property type="evidence" value="ECO:0007669"/>
    <property type="project" value="RHEA"/>
</dbReference>
<evidence type="ECO:0000256" key="6">
    <source>
        <dbReference type="ARBA" id="ARBA00031852"/>
    </source>
</evidence>
<evidence type="ECO:0000313" key="11">
    <source>
        <dbReference type="EMBL" id="EFP98468.1"/>
    </source>
</evidence>
<dbReference type="GO" id="GO:0006154">
    <property type="term" value="P:adenosine catabolic process"/>
    <property type="evidence" value="ECO:0007669"/>
    <property type="project" value="TreeGrafter"/>
</dbReference>
<dbReference type="GO" id="GO:0004000">
    <property type="term" value="F:adenosine deaminase activity"/>
    <property type="evidence" value="ECO:0007669"/>
    <property type="project" value="UniProtKB-UniRule"/>
</dbReference>
<comment type="catalytic activity">
    <reaction evidence="7">
        <text>adenosine + H2O + H(+) = inosine + NH4(+)</text>
        <dbReference type="Rhea" id="RHEA:24408"/>
        <dbReference type="ChEBI" id="CHEBI:15377"/>
        <dbReference type="ChEBI" id="CHEBI:15378"/>
        <dbReference type="ChEBI" id="CHEBI:16335"/>
        <dbReference type="ChEBI" id="CHEBI:17596"/>
        <dbReference type="ChEBI" id="CHEBI:28938"/>
        <dbReference type="EC" id="3.5.4.4"/>
    </reaction>
    <physiologicalReaction direction="left-to-right" evidence="7">
        <dbReference type="Rhea" id="RHEA:24409"/>
    </physiologicalReaction>
</comment>
<dbReference type="PANTHER" id="PTHR11409:SF43">
    <property type="entry name" value="ADENOSINE DEAMINASE"/>
    <property type="match status" value="1"/>
</dbReference>
<feature type="active site" description="Proton donor" evidence="9">
    <location>
        <position position="200"/>
    </location>
</feature>
<dbReference type="PANTHER" id="PTHR11409">
    <property type="entry name" value="ADENOSINE DEAMINASE"/>
    <property type="match status" value="1"/>
</dbReference>
<dbReference type="SUPFAM" id="SSF51556">
    <property type="entry name" value="Metallo-dependent hydrolases"/>
    <property type="match status" value="1"/>
</dbReference>
<dbReference type="eggNOG" id="COG1816">
    <property type="taxonomic scope" value="Bacteria"/>
</dbReference>
<evidence type="ECO:0000256" key="5">
    <source>
        <dbReference type="ARBA" id="ARBA00023080"/>
    </source>
</evidence>
<comment type="similarity">
    <text evidence="9">Belongs to the metallo-dependent hydrolases superfamily. Adenosine and AMP deaminases family. Adenosine deaminase subfamily.</text>
</comment>
<evidence type="ECO:0000259" key="10">
    <source>
        <dbReference type="Pfam" id="PF00962"/>
    </source>
</evidence>
<evidence type="ECO:0000256" key="2">
    <source>
        <dbReference type="ARBA" id="ARBA00022723"/>
    </source>
</evidence>
<gene>
    <name evidence="9" type="primary">add</name>
    <name evidence="11" type="ORF">VIBC2010_16184</name>
</gene>
<protein>
    <recommendedName>
        <fullName evidence="1 9">Adenosine deaminase</fullName>
        <ecNumber evidence="1 9">3.5.4.4</ecNumber>
    </recommendedName>
    <alternativeName>
        <fullName evidence="6 9">Adenosine aminohydrolase</fullName>
    </alternativeName>
</protein>
<evidence type="ECO:0000256" key="9">
    <source>
        <dbReference type="HAMAP-Rule" id="MF_00540"/>
    </source>
</evidence>
<dbReference type="Pfam" id="PF00962">
    <property type="entry name" value="A_deaminase"/>
    <property type="match status" value="1"/>
</dbReference>
<feature type="binding site" evidence="9">
    <location>
        <position position="170"/>
    </location>
    <ligand>
        <name>substrate</name>
    </ligand>
</feature>
<dbReference type="InterPro" id="IPR006330">
    <property type="entry name" value="Ado/ade_deaminase"/>
</dbReference>
<dbReference type="AlphaFoldDB" id="E3BEV1"/>
<accession>E3BEV1</accession>
<dbReference type="EMBL" id="AEIU01000003">
    <property type="protein sequence ID" value="EFP98468.1"/>
    <property type="molecule type" value="Genomic_DNA"/>
</dbReference>
<feature type="domain" description="Adenosine deaminase" evidence="10">
    <location>
        <begin position="7"/>
        <end position="330"/>
    </location>
</feature>
<keyword evidence="12" id="KW-1185">Reference proteome</keyword>
<comment type="catalytic activity">
    <reaction evidence="8">
        <text>2'-deoxyadenosine + H2O + H(+) = 2'-deoxyinosine + NH4(+)</text>
        <dbReference type="Rhea" id="RHEA:28190"/>
        <dbReference type="ChEBI" id="CHEBI:15377"/>
        <dbReference type="ChEBI" id="CHEBI:15378"/>
        <dbReference type="ChEBI" id="CHEBI:17256"/>
        <dbReference type="ChEBI" id="CHEBI:28938"/>
        <dbReference type="ChEBI" id="CHEBI:28997"/>
        <dbReference type="EC" id="3.5.4.4"/>
    </reaction>
    <physiologicalReaction direction="left-to-right" evidence="8">
        <dbReference type="Rhea" id="RHEA:28191"/>
    </physiologicalReaction>
</comment>
<organism evidence="11 12">
    <name type="scientific">Vibrio caribbeanicus ATCC BAA-2122</name>
    <dbReference type="NCBI Taxonomy" id="796620"/>
    <lineage>
        <taxon>Bacteria</taxon>
        <taxon>Pseudomonadati</taxon>
        <taxon>Pseudomonadota</taxon>
        <taxon>Gammaproteobacteria</taxon>
        <taxon>Vibrionales</taxon>
        <taxon>Vibrionaceae</taxon>
        <taxon>Vibrio</taxon>
    </lineage>
</organism>
<reference evidence="11 12" key="1">
    <citation type="journal article" date="2012" name="Int. J. Syst. Evol. Microbiol.">
        <title>Vibrio caribbeanicus sp. nov., isolated from the marine sponge Scleritoderma cyanea.</title>
        <authorList>
            <person name="Hoffmann M."/>
            <person name="Monday S.R."/>
            <person name="Allard M.W."/>
            <person name="Strain E.A."/>
            <person name="Whittaker P."/>
            <person name="Naum M."/>
            <person name="McCarthy P.J."/>
            <person name="Lopez J.V."/>
            <person name="Fischer M."/>
            <person name="Brown E.W."/>
        </authorList>
    </citation>
    <scope>NUCLEOTIDE SEQUENCE [LARGE SCALE GENOMIC DNA]</scope>
    <source>
        <strain evidence="11 12">ATCC BAA-2122</strain>
    </source>
</reference>
<comment type="caution">
    <text evidence="9">Lacks conserved residue(s) required for the propagation of feature annotation.</text>
</comment>
<dbReference type="InterPro" id="IPR032466">
    <property type="entry name" value="Metal_Hydrolase"/>
</dbReference>
<keyword evidence="4 9" id="KW-0862">Zinc</keyword>
<evidence type="ECO:0000256" key="4">
    <source>
        <dbReference type="ARBA" id="ARBA00022833"/>
    </source>
</evidence>
<proteinExistence type="inferred from homology"/>
<dbReference type="InterPro" id="IPR028893">
    <property type="entry name" value="A_deaminase"/>
</dbReference>
<dbReference type="GO" id="GO:0009117">
    <property type="term" value="P:nucleotide metabolic process"/>
    <property type="evidence" value="ECO:0007669"/>
    <property type="project" value="UniProtKB-KW"/>
</dbReference>
<dbReference type="RefSeq" id="WP_009599394.1">
    <property type="nucleotide sequence ID" value="NZ_AEIU01000003.1"/>
</dbReference>
<evidence type="ECO:0000313" key="12">
    <source>
        <dbReference type="Proteomes" id="UP000002943"/>
    </source>
</evidence>
<feature type="binding site" evidence="9">
    <location>
        <position position="16"/>
    </location>
    <ligand>
        <name>substrate</name>
    </ligand>
</feature>
<keyword evidence="2 9" id="KW-0479">Metal-binding</keyword>
<keyword evidence="5 9" id="KW-0546">Nucleotide metabolism</keyword>
<dbReference type="GO" id="GO:0043103">
    <property type="term" value="P:hypoxanthine salvage"/>
    <property type="evidence" value="ECO:0007669"/>
    <property type="project" value="TreeGrafter"/>
</dbReference>
<dbReference type="CDD" id="cd01320">
    <property type="entry name" value="ADA"/>
    <property type="match status" value="1"/>
</dbReference>
<dbReference type="Proteomes" id="UP000002943">
    <property type="component" value="Unassembled WGS sequence"/>
</dbReference>
<feature type="binding site" evidence="9">
    <location>
        <position position="14"/>
    </location>
    <ligand>
        <name>substrate</name>
    </ligand>
</feature>
<dbReference type="GO" id="GO:0005829">
    <property type="term" value="C:cytosol"/>
    <property type="evidence" value="ECO:0007669"/>
    <property type="project" value="TreeGrafter"/>
</dbReference>
<dbReference type="GO" id="GO:0008270">
    <property type="term" value="F:zinc ion binding"/>
    <property type="evidence" value="ECO:0007669"/>
    <property type="project" value="UniProtKB-UniRule"/>
</dbReference>
<sequence length="333" mass="37649">MNYLELPKIDLHCHLDGSLRPQTVIDLAKEWDIEIPSSNVDEIKDMMVAPESCPNLQEYLARFSLPVKVMQTEMSLERISFELFEDAARENVKYLEVRFAPQLHTQDGLNYQQIIESVVRGMKKAEDKYDIKGNYILSAVRFLPADTINDVIDAGIPFIGHGVAAFDLAGNEDDGFCEKYVSHAQYAKEKGYRITIHAGEQGCGQNVLDAIELLGAERIGHGVAIQSHDSAYDRVREDLVGLETCPSSNVQTKAVDELREHPLIDFYQDNLAITINTDNRTVSNTTMTKEVEKVMEMFKLSMDDYKIIYRSSVEQSFASDEVKQHLLTFIESA</sequence>
<evidence type="ECO:0000256" key="1">
    <source>
        <dbReference type="ARBA" id="ARBA00012784"/>
    </source>
</evidence>
<dbReference type="NCBIfam" id="TIGR01430">
    <property type="entry name" value="aden_deam"/>
    <property type="match status" value="1"/>
</dbReference>
<feature type="site" description="Important for catalytic activity" evidence="9">
    <location>
        <position position="221"/>
    </location>
</feature>
<name>E3BEV1_9VIBR</name>
<keyword evidence="3 9" id="KW-0378">Hydrolase</keyword>
<dbReference type="EC" id="3.5.4.4" evidence="1 9"/>
<comment type="cofactor">
    <cofactor evidence="9">
        <name>Zn(2+)</name>
        <dbReference type="ChEBI" id="CHEBI:29105"/>
    </cofactor>
    <text evidence="9">Binds 1 zinc ion per subunit.</text>
</comment>
<dbReference type="HAMAP" id="MF_00540">
    <property type="entry name" value="A_deaminase"/>
    <property type="match status" value="1"/>
</dbReference>